<gene>
    <name evidence="7" type="primary">pyrB</name>
    <name evidence="10" type="ORF">DCW38_03100</name>
</gene>
<keyword evidence="4 7" id="KW-0665">Pyrimidine biosynthesis</keyword>
<dbReference type="SUPFAM" id="SSF53671">
    <property type="entry name" value="Aspartate/ornithine carbamoyltransferase"/>
    <property type="match status" value="1"/>
</dbReference>
<feature type="binding site" evidence="7">
    <location>
        <position position="108"/>
    </location>
    <ligand>
        <name>carbamoyl phosphate</name>
        <dbReference type="ChEBI" id="CHEBI:58228"/>
    </ligand>
</feature>
<feature type="binding site" evidence="7">
    <location>
        <position position="264"/>
    </location>
    <ligand>
        <name>carbamoyl phosphate</name>
        <dbReference type="ChEBI" id="CHEBI:58228"/>
    </ligand>
</feature>
<dbReference type="GO" id="GO:0005829">
    <property type="term" value="C:cytosol"/>
    <property type="evidence" value="ECO:0007669"/>
    <property type="project" value="TreeGrafter"/>
</dbReference>
<feature type="binding site" evidence="7">
    <location>
        <position position="58"/>
    </location>
    <ligand>
        <name>carbamoyl phosphate</name>
        <dbReference type="ChEBI" id="CHEBI:58228"/>
    </ligand>
</feature>
<comment type="caution">
    <text evidence="10">The sequence shown here is derived from an EMBL/GenBank/DDBJ whole genome shotgun (WGS) entry which is preliminary data.</text>
</comment>
<dbReference type="EMBL" id="DMZY01000091">
    <property type="protein sequence ID" value="HAV92150.1"/>
    <property type="molecule type" value="Genomic_DNA"/>
</dbReference>
<evidence type="ECO:0000256" key="4">
    <source>
        <dbReference type="ARBA" id="ARBA00022975"/>
    </source>
</evidence>
<evidence type="ECO:0000256" key="3">
    <source>
        <dbReference type="ARBA" id="ARBA00022679"/>
    </source>
</evidence>
<keyword evidence="3 7" id="KW-0808">Transferase</keyword>
<comment type="catalytic activity">
    <reaction evidence="6 7">
        <text>carbamoyl phosphate + L-aspartate = N-carbamoyl-L-aspartate + phosphate + H(+)</text>
        <dbReference type="Rhea" id="RHEA:20013"/>
        <dbReference type="ChEBI" id="CHEBI:15378"/>
        <dbReference type="ChEBI" id="CHEBI:29991"/>
        <dbReference type="ChEBI" id="CHEBI:32814"/>
        <dbReference type="ChEBI" id="CHEBI:43474"/>
        <dbReference type="ChEBI" id="CHEBI:58228"/>
        <dbReference type="EC" id="2.1.3.2"/>
    </reaction>
</comment>
<evidence type="ECO:0000256" key="2">
    <source>
        <dbReference type="ARBA" id="ARBA00008896"/>
    </source>
</evidence>
<dbReference type="UniPathway" id="UPA00070">
    <property type="reaction ID" value="UER00116"/>
</dbReference>
<dbReference type="PANTHER" id="PTHR45753:SF6">
    <property type="entry name" value="ASPARTATE CARBAMOYLTRANSFERASE"/>
    <property type="match status" value="1"/>
</dbReference>
<name>A0A350H9D4_UNCW3</name>
<comment type="pathway">
    <text evidence="1 7">Pyrimidine metabolism; UMP biosynthesis via de novo pathway; (S)-dihydroorotate from bicarbonate: step 2/3.</text>
</comment>
<dbReference type="EC" id="2.1.3.2" evidence="7"/>
<dbReference type="PANTHER" id="PTHR45753">
    <property type="entry name" value="ORNITHINE CARBAMOYLTRANSFERASE, MITOCHONDRIAL"/>
    <property type="match status" value="1"/>
</dbReference>
<dbReference type="Gene3D" id="3.40.50.1370">
    <property type="entry name" value="Aspartate/ornithine carbamoyltransferase"/>
    <property type="match status" value="2"/>
</dbReference>
<dbReference type="GO" id="GO:0006520">
    <property type="term" value="P:amino acid metabolic process"/>
    <property type="evidence" value="ECO:0007669"/>
    <property type="project" value="InterPro"/>
</dbReference>
<protein>
    <recommendedName>
        <fullName evidence="7">Aspartate carbamoyltransferase</fullName>
        <ecNumber evidence="7">2.1.3.2</ecNumber>
    </recommendedName>
    <alternativeName>
        <fullName evidence="7">Aspartate transcarbamylase</fullName>
        <shortName evidence="7">ATCase</shortName>
    </alternativeName>
</protein>
<proteinExistence type="inferred from homology"/>
<dbReference type="InterPro" id="IPR006132">
    <property type="entry name" value="Asp/Orn_carbamoyltranf_P-bd"/>
</dbReference>
<reference evidence="10 11" key="1">
    <citation type="journal article" date="2018" name="Nat. Biotechnol.">
        <title>A standardized bacterial taxonomy based on genome phylogeny substantially revises the tree of life.</title>
        <authorList>
            <person name="Parks D.H."/>
            <person name="Chuvochina M."/>
            <person name="Waite D.W."/>
            <person name="Rinke C."/>
            <person name="Skarshewski A."/>
            <person name="Chaumeil P.A."/>
            <person name="Hugenholtz P."/>
        </authorList>
    </citation>
    <scope>NUCLEOTIDE SEQUENCE [LARGE SCALE GENOMIC DNA]</scope>
    <source>
        <strain evidence="10">UBA9956</strain>
    </source>
</reference>
<dbReference type="GO" id="GO:0006207">
    <property type="term" value="P:'de novo' pyrimidine nucleobase biosynthetic process"/>
    <property type="evidence" value="ECO:0007669"/>
    <property type="project" value="InterPro"/>
</dbReference>
<feature type="binding site" evidence="7">
    <location>
        <position position="169"/>
    </location>
    <ligand>
        <name>L-aspartate</name>
        <dbReference type="ChEBI" id="CHEBI:29991"/>
    </ligand>
</feature>
<dbReference type="AlphaFoldDB" id="A0A350H9D4"/>
<dbReference type="InterPro" id="IPR036901">
    <property type="entry name" value="Asp/Orn_carbamoylTrfase_sf"/>
</dbReference>
<feature type="binding site" evidence="7">
    <location>
        <position position="223"/>
    </location>
    <ligand>
        <name>L-aspartate</name>
        <dbReference type="ChEBI" id="CHEBI:29991"/>
    </ligand>
</feature>
<dbReference type="InterPro" id="IPR006131">
    <property type="entry name" value="Asp_carbamoyltransf_Asp/Orn-bd"/>
</dbReference>
<comment type="similarity">
    <text evidence="2 7">Belongs to the aspartate/ornithine carbamoyltransferase superfamily. ATCase family.</text>
</comment>
<evidence type="ECO:0000313" key="10">
    <source>
        <dbReference type="EMBL" id="HAV92150.1"/>
    </source>
</evidence>
<organism evidence="10 11">
    <name type="scientific">candidate division WOR-3 bacterium</name>
    <dbReference type="NCBI Taxonomy" id="2052148"/>
    <lineage>
        <taxon>Bacteria</taxon>
        <taxon>Bacteria division WOR-3</taxon>
    </lineage>
</organism>
<comment type="function">
    <text evidence="5 7">Catalyzes the condensation of carbamoyl phosphate and aspartate to form carbamoyl aspartate and inorganic phosphate, the committed step in the de novo pyrimidine nucleotide biosynthesis pathway.</text>
</comment>
<evidence type="ECO:0000256" key="1">
    <source>
        <dbReference type="ARBA" id="ARBA00004852"/>
    </source>
</evidence>
<dbReference type="HAMAP" id="MF_00001">
    <property type="entry name" value="Asp_carb_tr"/>
    <property type="match status" value="1"/>
</dbReference>
<evidence type="ECO:0000256" key="6">
    <source>
        <dbReference type="ARBA" id="ARBA00048859"/>
    </source>
</evidence>
<sequence length="308" mass="34974">MNWSRRHLLSIEELSKEEIEHILENSFSFKEVLLRPIKKVPALRGKTVVNLFFEPSTRTLISFSLAEKHLSADSVNVSTSSSSVKKGETLLDTAKNIESMKTDMVVIRHSSAGAAKFLAERLNSNVINAGDGTHEHPTQALLDFMTIREHYKDFKNLKVLILGDILHSRVARSLMWGFMKYKTKVTLCAPPTLLPLYLNDFNVEVEYDIDKAIKDKDVIYILRMQLERQEKGLFPSLREYIKDFSMTYERYQTVKDRSIIMHPGPINRGVELDGTVADSGKSVILEQVTNGVAVRMAILYLLNGGKNE</sequence>
<feature type="binding site" evidence="7">
    <location>
        <position position="265"/>
    </location>
    <ligand>
        <name>carbamoyl phosphate</name>
        <dbReference type="ChEBI" id="CHEBI:58228"/>
    </ligand>
</feature>
<feature type="binding site" evidence="7">
    <location>
        <position position="86"/>
    </location>
    <ligand>
        <name>L-aspartate</name>
        <dbReference type="ChEBI" id="CHEBI:29991"/>
    </ligand>
</feature>
<dbReference type="InterPro" id="IPR006130">
    <property type="entry name" value="Asp/Orn_carbamoylTrfase"/>
</dbReference>
<feature type="domain" description="Aspartate/ornithine carbamoyltransferase Asp/Orn-binding" evidence="8">
    <location>
        <begin position="155"/>
        <end position="302"/>
    </location>
</feature>
<evidence type="ECO:0000256" key="7">
    <source>
        <dbReference type="HAMAP-Rule" id="MF_00001"/>
    </source>
</evidence>
<feature type="binding site" evidence="7">
    <location>
        <position position="136"/>
    </location>
    <ligand>
        <name>carbamoyl phosphate</name>
        <dbReference type="ChEBI" id="CHEBI:58228"/>
    </ligand>
</feature>
<dbReference type="GO" id="GO:0004070">
    <property type="term" value="F:aspartate carbamoyltransferase activity"/>
    <property type="evidence" value="ECO:0007669"/>
    <property type="project" value="UniProtKB-UniRule"/>
</dbReference>
<feature type="binding site" evidence="7">
    <location>
        <position position="59"/>
    </location>
    <ligand>
        <name>carbamoyl phosphate</name>
        <dbReference type="ChEBI" id="CHEBI:58228"/>
    </ligand>
</feature>
<dbReference type="PROSITE" id="PS00097">
    <property type="entry name" value="CARBAMOYLTRANSFERASE"/>
    <property type="match status" value="1"/>
</dbReference>
<evidence type="ECO:0000256" key="5">
    <source>
        <dbReference type="ARBA" id="ARBA00043884"/>
    </source>
</evidence>
<accession>A0A350H9D4</accession>
<dbReference type="NCBIfam" id="TIGR00670">
    <property type="entry name" value="asp_carb_tr"/>
    <property type="match status" value="1"/>
</dbReference>
<dbReference type="NCBIfam" id="NF002032">
    <property type="entry name" value="PRK00856.1"/>
    <property type="match status" value="1"/>
</dbReference>
<evidence type="ECO:0000259" key="8">
    <source>
        <dbReference type="Pfam" id="PF00185"/>
    </source>
</evidence>
<dbReference type="PRINTS" id="PR00100">
    <property type="entry name" value="AOTCASE"/>
</dbReference>
<comment type="subunit">
    <text evidence="7">Heterododecamer (2C3:3R2) of six catalytic PyrB chains organized as two trimers (C3), and six regulatory PyrI chains organized as three dimers (R2).</text>
</comment>
<dbReference type="Pfam" id="PF00185">
    <property type="entry name" value="OTCace"/>
    <property type="match status" value="1"/>
</dbReference>
<dbReference type="InterPro" id="IPR002082">
    <property type="entry name" value="Asp_carbamoyltransf"/>
</dbReference>
<dbReference type="PRINTS" id="PR00101">
    <property type="entry name" value="ATCASE"/>
</dbReference>
<dbReference type="Proteomes" id="UP000264062">
    <property type="component" value="Unassembled WGS sequence"/>
</dbReference>
<feature type="domain" description="Aspartate/ornithine carbamoyltransferase carbamoyl-P binding" evidence="9">
    <location>
        <begin position="6"/>
        <end position="149"/>
    </location>
</feature>
<dbReference type="GO" id="GO:0044205">
    <property type="term" value="P:'de novo' UMP biosynthetic process"/>
    <property type="evidence" value="ECO:0007669"/>
    <property type="project" value="UniProtKB-UniRule"/>
</dbReference>
<evidence type="ECO:0000313" key="11">
    <source>
        <dbReference type="Proteomes" id="UP000264062"/>
    </source>
</evidence>
<evidence type="ECO:0000259" key="9">
    <source>
        <dbReference type="Pfam" id="PF02729"/>
    </source>
</evidence>
<dbReference type="GO" id="GO:0016597">
    <property type="term" value="F:amino acid binding"/>
    <property type="evidence" value="ECO:0007669"/>
    <property type="project" value="InterPro"/>
</dbReference>
<dbReference type="Pfam" id="PF02729">
    <property type="entry name" value="OTCace_N"/>
    <property type="match status" value="1"/>
</dbReference>
<feature type="binding site" evidence="7">
    <location>
        <position position="139"/>
    </location>
    <ligand>
        <name>carbamoyl phosphate</name>
        <dbReference type="ChEBI" id="CHEBI:58228"/>
    </ligand>
</feature>